<feature type="domain" description="FHA" evidence="2">
    <location>
        <begin position="339"/>
        <end position="371"/>
    </location>
</feature>
<organism evidence="3 4">
    <name type="scientific">Qiania dongpingensis</name>
    <dbReference type="NCBI Taxonomy" id="2763669"/>
    <lineage>
        <taxon>Bacteria</taxon>
        <taxon>Bacillati</taxon>
        <taxon>Bacillota</taxon>
        <taxon>Clostridia</taxon>
        <taxon>Lachnospirales</taxon>
        <taxon>Lachnospiraceae</taxon>
        <taxon>Qiania</taxon>
    </lineage>
</organism>
<feature type="region of interest" description="Disordered" evidence="1">
    <location>
        <begin position="197"/>
        <end position="236"/>
    </location>
</feature>
<gene>
    <name evidence="3" type="ORF">H9Q78_08765</name>
</gene>
<dbReference type="PROSITE" id="PS50006">
    <property type="entry name" value="FHA_DOMAIN"/>
    <property type="match status" value="1"/>
</dbReference>
<dbReference type="CDD" id="cd00060">
    <property type="entry name" value="FHA"/>
    <property type="match status" value="1"/>
</dbReference>
<sequence length="404" mass="47019">MEVFYKREHGHNYIMFQAESEQAGTAAVSCGGEKREHWDSQIEMVRRNRIPGLAQLSMRWEDNKVYYGYDITGMQPVSRVMDIRDLSGDEIKEFLQQLADVILRLEQFLLDRDDLVLEPEYIYMRLEGPRYYFFICPGQEGEYGEHMKRLSQYLLEKADGEDAESAGLVFRLYRLCASGEAEPETLTACLNEGRLRHQGENTEEREGYGRREDTERGEAEWEEQIDDMGSGEKEDKKRYPAGIRGILHKIFRRTPDGLETMWDELEPNNRRFSNGTGGERTQGFTEERPTEVLYVEEDSMLSPTLCCQESQEVVSLTHFPFLVGTQENWAHYNPGFHGVSRLHLKLEKKNGMYWIMDLNSTNGTKLNGSPLLPNEEKQIRHGDHIWIAGLTYEFMEFDRKEKSC</sequence>
<evidence type="ECO:0000313" key="4">
    <source>
        <dbReference type="Proteomes" id="UP000515823"/>
    </source>
</evidence>
<accession>A0A7G9G183</accession>
<dbReference type="InterPro" id="IPR045962">
    <property type="entry name" value="DUF6382"/>
</dbReference>
<protein>
    <submittedName>
        <fullName evidence="3">FHA domain-containing protein</fullName>
    </submittedName>
</protein>
<dbReference type="RefSeq" id="WP_249301054.1">
    <property type="nucleotide sequence ID" value="NZ_CP060634.1"/>
</dbReference>
<dbReference type="EMBL" id="CP060634">
    <property type="protein sequence ID" value="QNM04565.1"/>
    <property type="molecule type" value="Genomic_DNA"/>
</dbReference>
<dbReference type="InterPro" id="IPR000253">
    <property type="entry name" value="FHA_dom"/>
</dbReference>
<feature type="compositionally biased region" description="Basic and acidic residues" evidence="1">
    <location>
        <begin position="197"/>
        <end position="219"/>
    </location>
</feature>
<dbReference type="SUPFAM" id="SSF49879">
    <property type="entry name" value="SMAD/FHA domain"/>
    <property type="match status" value="1"/>
</dbReference>
<name>A0A7G9G183_9FIRM</name>
<dbReference type="Pfam" id="PF00498">
    <property type="entry name" value="FHA"/>
    <property type="match status" value="1"/>
</dbReference>
<reference evidence="3 4" key="1">
    <citation type="submission" date="2020-08" db="EMBL/GenBank/DDBJ databases">
        <authorList>
            <person name="Liu C."/>
            <person name="Sun Q."/>
        </authorList>
    </citation>
    <scope>NUCLEOTIDE SEQUENCE [LARGE SCALE GENOMIC DNA]</scope>
    <source>
        <strain evidence="3 4">NSJ-38</strain>
    </source>
</reference>
<evidence type="ECO:0000256" key="1">
    <source>
        <dbReference type="SAM" id="MobiDB-lite"/>
    </source>
</evidence>
<dbReference type="KEGG" id="qdo:H9Q78_08765"/>
<dbReference type="Proteomes" id="UP000515823">
    <property type="component" value="Chromosome"/>
</dbReference>
<proteinExistence type="predicted"/>
<dbReference type="Gene3D" id="2.60.200.20">
    <property type="match status" value="1"/>
</dbReference>
<dbReference type="AlphaFoldDB" id="A0A7G9G183"/>
<dbReference type="Pfam" id="PF19909">
    <property type="entry name" value="DUF6382"/>
    <property type="match status" value="1"/>
</dbReference>
<keyword evidence="4" id="KW-1185">Reference proteome</keyword>
<evidence type="ECO:0000259" key="2">
    <source>
        <dbReference type="PROSITE" id="PS50006"/>
    </source>
</evidence>
<dbReference type="InterPro" id="IPR008984">
    <property type="entry name" value="SMAD_FHA_dom_sf"/>
</dbReference>
<evidence type="ECO:0000313" key="3">
    <source>
        <dbReference type="EMBL" id="QNM04565.1"/>
    </source>
</evidence>
<dbReference type="SMART" id="SM00240">
    <property type="entry name" value="FHA"/>
    <property type="match status" value="1"/>
</dbReference>